<reference evidence="1 2" key="1">
    <citation type="journal article" date="2011" name="J. Bacteriol.">
        <title>Complete genome sequence of the hemotrophic Mycoplasma suis strain KI3806.</title>
        <authorList>
            <person name="Oehlerking J."/>
            <person name="Kube M."/>
            <person name="Felder K.M."/>
            <person name="Matter D."/>
            <person name="Wittenbrink M.M."/>
            <person name="Schwarzenbach S."/>
            <person name="Kramer M.M."/>
            <person name="Hoelzle K."/>
            <person name="Hoelzle L.E."/>
        </authorList>
    </citation>
    <scope>NUCLEOTIDE SEQUENCE [LARGE SCALE GENOMIC DNA]</scope>
    <source>
        <strain evidence="2">KI_3806</strain>
    </source>
</reference>
<gene>
    <name evidence="1" type="ORF">MSUIS_02220</name>
</gene>
<dbReference type="HOGENOM" id="CLU_1600901_0_0_14"/>
<name>F0V393_MYCS3</name>
<dbReference type="AlphaFoldDB" id="F0V393"/>
<dbReference type="Proteomes" id="UP000008645">
    <property type="component" value="Chromosome"/>
</dbReference>
<proteinExistence type="predicted"/>
<dbReference type="KEGG" id="msk:MSUIS_02220"/>
<organism evidence="1 2">
    <name type="scientific">Mycoplasma suis (strain KI_3806)</name>
    <dbReference type="NCBI Taxonomy" id="708248"/>
    <lineage>
        <taxon>Bacteria</taxon>
        <taxon>Bacillati</taxon>
        <taxon>Mycoplasmatota</taxon>
        <taxon>Mollicutes</taxon>
        <taxon>Mycoplasmataceae</taxon>
        <taxon>Mycoplasma</taxon>
    </lineage>
</organism>
<accession>F0V393</accession>
<sequence length="166" mass="18156">MVFKNGFEVNALNDCGGGILFSSALGTSLAYSLSGGAGNSTPKLSEKEQSIRKGQKLSKKVLSENGNNSICDSKNGLFDKSCPEPVQDLLVSGRNKRFPIVMFGGNQEIKAGSLSSRDLAHYWDSYLKNDAKLSEELKGKVDKSTRTCQFAWNSQKKVGEWYCWVG</sequence>
<evidence type="ECO:0000313" key="1">
    <source>
        <dbReference type="EMBL" id="CBZ40315.1"/>
    </source>
</evidence>
<protein>
    <submittedName>
        <fullName evidence="1">Uncharacterized protein</fullName>
    </submittedName>
</protein>
<dbReference type="EMBL" id="FQ790233">
    <property type="protein sequence ID" value="CBZ40315.1"/>
    <property type="molecule type" value="Genomic_DNA"/>
</dbReference>
<evidence type="ECO:0000313" key="2">
    <source>
        <dbReference type="Proteomes" id="UP000008645"/>
    </source>
</evidence>